<evidence type="ECO:0000259" key="2">
    <source>
        <dbReference type="Pfam" id="PF06251"/>
    </source>
</evidence>
<reference evidence="4" key="1">
    <citation type="submission" date="2016-10" db="EMBL/GenBank/DDBJ databases">
        <authorList>
            <person name="Varghese N."/>
            <person name="Submissions S."/>
        </authorList>
    </citation>
    <scope>NUCLEOTIDE SEQUENCE [LARGE SCALE GENOMIC DNA]</scope>
    <source>
        <strain evidence="4">DSM 241</strain>
    </source>
</reference>
<dbReference type="OrthoDB" id="7060856at2"/>
<dbReference type="EMBL" id="FOAA01000007">
    <property type="protein sequence ID" value="SEK95885.1"/>
    <property type="molecule type" value="Genomic_DNA"/>
</dbReference>
<evidence type="ECO:0000313" key="4">
    <source>
        <dbReference type="Proteomes" id="UP000199256"/>
    </source>
</evidence>
<gene>
    <name evidence="3" type="ORF">SAMN05444515_10772</name>
</gene>
<dbReference type="InterPro" id="IPR010425">
    <property type="entry name" value="Caps_synth_GfcC-like_C"/>
</dbReference>
<keyword evidence="4" id="KW-1185">Reference proteome</keyword>
<feature type="domain" description="Capsule biosynthesis GfcC-like C-terminal" evidence="2">
    <location>
        <begin position="181"/>
        <end position="242"/>
    </location>
</feature>
<sequence>MLMPPQGMLPETASTHDRTHAPKRLLQDCPMSLLARTPLIWMVAAVAGLGAWPAAAASPTLSQQWLASGEAPEHPGYAFFQLHRDEPAQQDQARELLERLQRLEERVGTGRGPRVPEGTPAAWRGQLRAQVDQPGRSHGRADPAGLLAAPRHDPSLNLIRHYGHCTPPTWVELWTLEGVERVPWEPGMSVSSVVRALPAAARRRVDNAALVDTRGQVRRLGVAAWNREDAPLPPGARLILEWPGEDPDGVWLNEHLPAYLGTRLPSDQCTVLSIQVRD</sequence>
<protein>
    <submittedName>
        <fullName evidence="3">Capsule biosynthesis GfcC</fullName>
    </submittedName>
</protein>
<evidence type="ECO:0000256" key="1">
    <source>
        <dbReference type="SAM" id="MobiDB-lite"/>
    </source>
</evidence>
<organism evidence="3 4">
    <name type="scientific">Ectothiorhodospira marina</name>
    <dbReference type="NCBI Taxonomy" id="1396821"/>
    <lineage>
        <taxon>Bacteria</taxon>
        <taxon>Pseudomonadati</taxon>
        <taxon>Pseudomonadota</taxon>
        <taxon>Gammaproteobacteria</taxon>
        <taxon>Chromatiales</taxon>
        <taxon>Ectothiorhodospiraceae</taxon>
        <taxon>Ectothiorhodospira</taxon>
    </lineage>
</organism>
<proteinExistence type="predicted"/>
<dbReference type="Proteomes" id="UP000199256">
    <property type="component" value="Unassembled WGS sequence"/>
</dbReference>
<name>A0A1H7LBJ8_9GAMM</name>
<dbReference type="Gene3D" id="3.10.560.10">
    <property type="entry name" value="Outer membrane lipoprotein wza domain like"/>
    <property type="match status" value="1"/>
</dbReference>
<dbReference type="Pfam" id="PF06251">
    <property type="entry name" value="Caps_syn_GfcC_C"/>
    <property type="match status" value="1"/>
</dbReference>
<dbReference type="AlphaFoldDB" id="A0A1H7LBJ8"/>
<feature type="region of interest" description="Disordered" evidence="1">
    <location>
        <begin position="1"/>
        <end position="21"/>
    </location>
</feature>
<dbReference type="STRING" id="1396821.SAMN05444515_10772"/>
<evidence type="ECO:0000313" key="3">
    <source>
        <dbReference type="EMBL" id="SEK95885.1"/>
    </source>
</evidence>
<accession>A0A1H7LBJ8</accession>